<keyword evidence="2" id="KW-0732">Signal</keyword>
<name>A0A9P6T859_9BASI</name>
<feature type="signal peptide" evidence="2">
    <location>
        <begin position="1"/>
        <end position="25"/>
    </location>
</feature>
<feature type="region of interest" description="Disordered" evidence="1">
    <location>
        <begin position="127"/>
        <end position="162"/>
    </location>
</feature>
<dbReference type="AlphaFoldDB" id="A0A9P6T859"/>
<keyword evidence="4" id="KW-1185">Reference proteome</keyword>
<organism evidence="3 4">
    <name type="scientific">Cronartium quercuum f. sp. fusiforme G11</name>
    <dbReference type="NCBI Taxonomy" id="708437"/>
    <lineage>
        <taxon>Eukaryota</taxon>
        <taxon>Fungi</taxon>
        <taxon>Dikarya</taxon>
        <taxon>Basidiomycota</taxon>
        <taxon>Pucciniomycotina</taxon>
        <taxon>Pucciniomycetes</taxon>
        <taxon>Pucciniales</taxon>
        <taxon>Coleosporiaceae</taxon>
        <taxon>Cronartium</taxon>
    </lineage>
</organism>
<accession>A0A9P6T859</accession>
<feature type="compositionally biased region" description="Low complexity" evidence="1">
    <location>
        <begin position="127"/>
        <end position="143"/>
    </location>
</feature>
<evidence type="ECO:0000313" key="3">
    <source>
        <dbReference type="EMBL" id="KAG0142671.1"/>
    </source>
</evidence>
<evidence type="ECO:0000256" key="2">
    <source>
        <dbReference type="SAM" id="SignalP"/>
    </source>
</evidence>
<comment type="caution">
    <text evidence="3">The sequence shown here is derived from an EMBL/GenBank/DDBJ whole genome shotgun (WGS) entry which is preliminary data.</text>
</comment>
<protein>
    <submittedName>
        <fullName evidence="3">Uncharacterized protein</fullName>
    </submittedName>
</protein>
<reference evidence="3" key="1">
    <citation type="submission" date="2013-11" db="EMBL/GenBank/DDBJ databases">
        <title>Genome sequence of the fusiform rust pathogen reveals effectors for host alternation and coevolution with pine.</title>
        <authorList>
            <consortium name="DOE Joint Genome Institute"/>
            <person name="Smith K."/>
            <person name="Pendleton A."/>
            <person name="Kubisiak T."/>
            <person name="Anderson C."/>
            <person name="Salamov A."/>
            <person name="Aerts A."/>
            <person name="Riley R."/>
            <person name="Clum A."/>
            <person name="Lindquist E."/>
            <person name="Ence D."/>
            <person name="Campbell M."/>
            <person name="Kronenberg Z."/>
            <person name="Feau N."/>
            <person name="Dhillon B."/>
            <person name="Hamelin R."/>
            <person name="Burleigh J."/>
            <person name="Smith J."/>
            <person name="Yandell M."/>
            <person name="Nelson C."/>
            <person name="Grigoriev I."/>
            <person name="Davis J."/>
        </authorList>
    </citation>
    <scope>NUCLEOTIDE SEQUENCE</scope>
    <source>
        <strain evidence="3">G11</strain>
    </source>
</reference>
<dbReference type="EMBL" id="MU167341">
    <property type="protein sequence ID" value="KAG0142671.1"/>
    <property type="molecule type" value="Genomic_DNA"/>
</dbReference>
<gene>
    <name evidence="3" type="ORF">CROQUDRAFT_673405</name>
</gene>
<feature type="compositionally biased region" description="Pro residues" evidence="1">
    <location>
        <begin position="148"/>
        <end position="162"/>
    </location>
</feature>
<sequence length="162" mass="17703">MSLFGSNLQWVLLVFSMFLLVCVYTRPLIQDDLSSGTHSQQFLDGSESSTLTEDATIPILMNQQQQTLSKARHHSQQALLKRQVGTTITKVDRNAFGTVTTTTYTPPGGNNINRNLPPNNFGNTNMFGNTNTFGNNGNSNPFGNLGGPPRPPGPPPQRPLFL</sequence>
<feature type="chain" id="PRO_5040460541" evidence="2">
    <location>
        <begin position="26"/>
        <end position="162"/>
    </location>
</feature>
<dbReference type="Proteomes" id="UP000886653">
    <property type="component" value="Unassembled WGS sequence"/>
</dbReference>
<evidence type="ECO:0000256" key="1">
    <source>
        <dbReference type="SAM" id="MobiDB-lite"/>
    </source>
</evidence>
<proteinExistence type="predicted"/>
<evidence type="ECO:0000313" key="4">
    <source>
        <dbReference type="Proteomes" id="UP000886653"/>
    </source>
</evidence>